<organism evidence="2 3">
    <name type="scientific">Salix dunnii</name>
    <dbReference type="NCBI Taxonomy" id="1413687"/>
    <lineage>
        <taxon>Eukaryota</taxon>
        <taxon>Viridiplantae</taxon>
        <taxon>Streptophyta</taxon>
        <taxon>Embryophyta</taxon>
        <taxon>Tracheophyta</taxon>
        <taxon>Spermatophyta</taxon>
        <taxon>Magnoliopsida</taxon>
        <taxon>eudicotyledons</taxon>
        <taxon>Gunneridae</taxon>
        <taxon>Pentapetalae</taxon>
        <taxon>rosids</taxon>
        <taxon>fabids</taxon>
        <taxon>Malpighiales</taxon>
        <taxon>Salicaceae</taxon>
        <taxon>Saliceae</taxon>
        <taxon>Salix</taxon>
    </lineage>
</organism>
<dbReference type="PANTHER" id="PTHR47882">
    <property type="entry name" value="BIOGENESIS OF LYSOSOME-RELATED ORGANELLES COMPLEX 1 SUBUNIT 2"/>
    <property type="match status" value="1"/>
</dbReference>
<protein>
    <submittedName>
        <fullName evidence="2">Uncharacterized protein</fullName>
    </submittedName>
</protein>
<comment type="similarity">
    <text evidence="1">Belongs to the BLOC1S2 family.</text>
</comment>
<dbReference type="Proteomes" id="UP000657918">
    <property type="component" value="Unassembled WGS sequence"/>
</dbReference>
<dbReference type="OrthoDB" id="444265at2759"/>
<gene>
    <name evidence="2" type="ORF">SADUNF_Sadunf17G0026000</name>
</gene>
<sequence length="91" mass="10467">MELPEKMNVRPSEEHKGLGDVASRLRVYVDQLKEKNGNNFEEYVKEYGEEIEKQVTEFEAVISVLDKYVSLLESKLNLCISSTRTSTLLLN</sequence>
<dbReference type="InterPro" id="IPR019269">
    <property type="entry name" value="BLOC1_su2"/>
</dbReference>
<dbReference type="PANTHER" id="PTHR47882:SF1">
    <property type="entry name" value="BIOGENESIS OF LYSOSOME-RELATED ORGANELLES COMPLEX 1 SUBUNIT 2"/>
    <property type="match status" value="1"/>
</dbReference>
<evidence type="ECO:0000313" key="2">
    <source>
        <dbReference type="EMBL" id="KAF9663301.1"/>
    </source>
</evidence>
<accession>A0A835J588</accession>
<proteinExistence type="inferred from homology"/>
<evidence type="ECO:0000256" key="1">
    <source>
        <dbReference type="ARBA" id="ARBA00008468"/>
    </source>
</evidence>
<dbReference type="Pfam" id="PF10046">
    <property type="entry name" value="BLOC1_2"/>
    <property type="match status" value="1"/>
</dbReference>
<evidence type="ECO:0000313" key="3">
    <source>
        <dbReference type="Proteomes" id="UP000657918"/>
    </source>
</evidence>
<comment type="caution">
    <text evidence="2">The sequence shown here is derived from an EMBL/GenBank/DDBJ whole genome shotgun (WGS) entry which is preliminary data.</text>
</comment>
<reference evidence="2 3" key="1">
    <citation type="submission" date="2020-10" db="EMBL/GenBank/DDBJ databases">
        <title>Plant Genome Project.</title>
        <authorList>
            <person name="Zhang R.-G."/>
        </authorList>
    </citation>
    <scope>NUCLEOTIDE SEQUENCE [LARGE SCALE GENOMIC DNA]</scope>
    <source>
        <strain evidence="2">FAFU-HL-1</strain>
        <tissue evidence="2">Leaf</tissue>
    </source>
</reference>
<keyword evidence="3" id="KW-1185">Reference proteome</keyword>
<dbReference type="AlphaFoldDB" id="A0A835J588"/>
<dbReference type="EMBL" id="JADGMS010000017">
    <property type="protein sequence ID" value="KAF9663301.1"/>
    <property type="molecule type" value="Genomic_DNA"/>
</dbReference>
<name>A0A835J588_9ROSI</name>